<evidence type="ECO:0000313" key="4">
    <source>
        <dbReference type="EMBL" id="EYD71721.1"/>
    </source>
</evidence>
<keyword evidence="2" id="KW-0784">Thiamine biosynthesis</keyword>
<dbReference type="Proteomes" id="UP000025047">
    <property type="component" value="Unassembled WGS sequence"/>
</dbReference>
<dbReference type="PANTHER" id="PTHR20857:SF23">
    <property type="entry name" value="THIAMINE BIOSYNTHETIC BIFUNCTIONAL ENZYME"/>
    <property type="match status" value="1"/>
</dbReference>
<organism evidence="4 5">
    <name type="scientific">Limimaricola hongkongensis DSM 17492</name>
    <dbReference type="NCBI Taxonomy" id="1122180"/>
    <lineage>
        <taxon>Bacteria</taxon>
        <taxon>Pseudomonadati</taxon>
        <taxon>Pseudomonadota</taxon>
        <taxon>Alphaproteobacteria</taxon>
        <taxon>Rhodobacterales</taxon>
        <taxon>Paracoccaceae</taxon>
        <taxon>Limimaricola</taxon>
    </lineage>
</organism>
<protein>
    <submittedName>
        <fullName evidence="4">Thiamine-phosphate pyrophosphorylase, putative</fullName>
    </submittedName>
</protein>
<dbReference type="eggNOG" id="COG0352">
    <property type="taxonomic scope" value="Bacteria"/>
</dbReference>
<evidence type="ECO:0000256" key="2">
    <source>
        <dbReference type="ARBA" id="ARBA00022977"/>
    </source>
</evidence>
<evidence type="ECO:0000256" key="1">
    <source>
        <dbReference type="ARBA" id="ARBA00004948"/>
    </source>
</evidence>
<reference evidence="4 5" key="1">
    <citation type="submission" date="2013-03" db="EMBL/GenBank/DDBJ databases">
        <authorList>
            <person name="Fiebig A."/>
            <person name="Goeker M."/>
            <person name="Klenk H.-P.P."/>
        </authorList>
    </citation>
    <scope>NUCLEOTIDE SEQUENCE [LARGE SCALE GENOMIC DNA]</scope>
    <source>
        <strain evidence="4 5">DSM 17492</strain>
    </source>
</reference>
<comment type="caution">
    <text evidence="4">The sequence shown here is derived from an EMBL/GenBank/DDBJ whole genome shotgun (WGS) entry which is preliminary data.</text>
</comment>
<comment type="pathway">
    <text evidence="1">Cofactor biosynthesis; thiamine diphosphate biosynthesis.</text>
</comment>
<dbReference type="CDD" id="cd00564">
    <property type="entry name" value="TMP_TenI"/>
    <property type="match status" value="1"/>
</dbReference>
<dbReference type="GO" id="GO:0004789">
    <property type="term" value="F:thiamine-phosphate diphosphorylase activity"/>
    <property type="evidence" value="ECO:0007669"/>
    <property type="project" value="TreeGrafter"/>
</dbReference>
<dbReference type="InterPro" id="IPR013785">
    <property type="entry name" value="Aldolase_TIM"/>
</dbReference>
<dbReference type="InterPro" id="IPR022998">
    <property type="entry name" value="ThiamineP_synth_TenI"/>
</dbReference>
<dbReference type="PANTHER" id="PTHR20857">
    <property type="entry name" value="THIAMINE-PHOSPHATE PYROPHOSPHORYLASE"/>
    <property type="match status" value="1"/>
</dbReference>
<keyword evidence="5" id="KW-1185">Reference proteome</keyword>
<accession>A0A017HBG8</accession>
<evidence type="ECO:0000313" key="5">
    <source>
        <dbReference type="Proteomes" id="UP000025047"/>
    </source>
</evidence>
<dbReference type="EMBL" id="APGJ01000006">
    <property type="protein sequence ID" value="EYD71721.1"/>
    <property type="molecule type" value="Genomic_DNA"/>
</dbReference>
<proteinExistence type="predicted"/>
<feature type="domain" description="Thiamine phosphate synthase/TenI" evidence="3">
    <location>
        <begin position="10"/>
        <end position="176"/>
    </location>
</feature>
<dbReference type="InterPro" id="IPR036206">
    <property type="entry name" value="ThiamineP_synth_sf"/>
</dbReference>
<name>A0A017HBG8_9RHOB</name>
<dbReference type="OrthoDB" id="7159061at2"/>
<evidence type="ECO:0000259" key="3">
    <source>
        <dbReference type="Pfam" id="PF02581"/>
    </source>
</evidence>
<dbReference type="HOGENOM" id="CLU_018272_3_1_5"/>
<dbReference type="PATRIC" id="fig|1122180.6.peg.1773"/>
<dbReference type="SUPFAM" id="SSF51391">
    <property type="entry name" value="Thiamin phosphate synthase"/>
    <property type="match status" value="1"/>
</dbReference>
<dbReference type="Gene3D" id="3.20.20.70">
    <property type="entry name" value="Aldolase class I"/>
    <property type="match status" value="1"/>
</dbReference>
<dbReference type="AlphaFoldDB" id="A0A017HBG8"/>
<sequence length="208" mass="22405">MSDQDDAPQIYLVTPPEFELSAFPDRLAACLDATEVACVRLGLATRDEDRISRAADALREVTIARDVALVIDSHARLVTRLGLDGVHLTDGARSVRATRKDLGDDAIVGAFCGNSRHDGMTAGELGADYVSFGPAGATDLGTTPQAEAELFEWWSMMIEVPVVAEGALDLDLVRRLAPHADFFGLGDEIWREDDAAETLRRYASAMAG</sequence>
<dbReference type="GO" id="GO:0009228">
    <property type="term" value="P:thiamine biosynthetic process"/>
    <property type="evidence" value="ECO:0007669"/>
    <property type="project" value="UniProtKB-KW"/>
</dbReference>
<dbReference type="GO" id="GO:0005737">
    <property type="term" value="C:cytoplasm"/>
    <property type="evidence" value="ECO:0007669"/>
    <property type="project" value="TreeGrafter"/>
</dbReference>
<dbReference type="RefSeq" id="WP_017928728.1">
    <property type="nucleotide sequence ID" value="NZ_KB822998.1"/>
</dbReference>
<dbReference type="STRING" id="1122180.Lokhon_01791"/>
<gene>
    <name evidence="4" type="ORF">Lokhon_01791</name>
</gene>
<dbReference type="Pfam" id="PF02581">
    <property type="entry name" value="TMP-TENI"/>
    <property type="match status" value="1"/>
</dbReference>